<sequence>MDRITYIPGALPPFPPRAFNPASISPGRPPRTPCCGQRGEGERERERERDRDRDREREKDREKEREREHREREREREHREREQMVATSEYMRAGRCPRRRWLRQARGTARRPTPWQSKDKGPPTKLRIEQELRAHGKTIITAANFIDVIITRQIASDKESHERGSQSSDSSSSLSSSRYEAPGSGAIEVISPAGSPALDRQAGPFPPEKPAQTAGTKAPPALTVSGTSRPAPSSPSQAEAYGQVPKTHRVMTLADHISHIITQDFAMNQDAPQASPATSSPGTFQSSAPSALSRAKMPSRYSPESQGPPPPPHAPHHPRASSRVSPENASDKPRARPGKSPDRGGPMESYEPISPPQSYPGLDKQEAMLQQAQRREAEHTEQSVISVDAEDIIKSLYIFGRTKKLSQADLEMYQKQVECLGLPEPSFKYDQKQDICPDEEKPAEEVKATNSESA</sequence>
<dbReference type="AlphaFoldDB" id="A0A9Q1I257"/>
<feature type="compositionally biased region" description="Polar residues" evidence="2">
    <location>
        <begin position="270"/>
        <end position="290"/>
    </location>
</feature>
<feature type="region of interest" description="Disordered" evidence="2">
    <location>
        <begin position="1"/>
        <end position="124"/>
    </location>
</feature>
<comment type="caution">
    <text evidence="3">The sequence shown here is derived from an EMBL/GenBank/DDBJ whole genome shotgun (WGS) entry which is preliminary data.</text>
</comment>
<organism evidence="3 4">
    <name type="scientific">Conger conger</name>
    <name type="common">Conger eel</name>
    <name type="synonym">Muraena conger</name>
    <dbReference type="NCBI Taxonomy" id="82655"/>
    <lineage>
        <taxon>Eukaryota</taxon>
        <taxon>Metazoa</taxon>
        <taxon>Chordata</taxon>
        <taxon>Craniata</taxon>
        <taxon>Vertebrata</taxon>
        <taxon>Euteleostomi</taxon>
        <taxon>Actinopterygii</taxon>
        <taxon>Neopterygii</taxon>
        <taxon>Teleostei</taxon>
        <taxon>Anguilliformes</taxon>
        <taxon>Congridae</taxon>
        <taxon>Conger</taxon>
    </lineage>
</organism>
<dbReference type="Proteomes" id="UP001152803">
    <property type="component" value="Unassembled WGS sequence"/>
</dbReference>
<feature type="compositionally biased region" description="Low complexity" evidence="2">
    <location>
        <begin position="165"/>
        <end position="177"/>
    </location>
</feature>
<dbReference type="GO" id="GO:0046966">
    <property type="term" value="F:nuclear thyroid hormone receptor binding"/>
    <property type="evidence" value="ECO:0007669"/>
    <property type="project" value="TreeGrafter"/>
</dbReference>
<evidence type="ECO:0000313" key="3">
    <source>
        <dbReference type="EMBL" id="KAJ8275795.1"/>
    </source>
</evidence>
<dbReference type="Gene3D" id="2.40.128.20">
    <property type="match status" value="1"/>
</dbReference>
<evidence type="ECO:0000313" key="4">
    <source>
        <dbReference type="Proteomes" id="UP001152803"/>
    </source>
</evidence>
<evidence type="ECO:0000256" key="2">
    <source>
        <dbReference type="SAM" id="MobiDB-lite"/>
    </source>
</evidence>
<proteinExistence type="inferred from homology"/>
<name>A0A9Q1I257_CONCO</name>
<feature type="region of interest" description="Disordered" evidence="2">
    <location>
        <begin position="156"/>
        <end position="243"/>
    </location>
</feature>
<dbReference type="EMBL" id="JAFJMO010000005">
    <property type="protein sequence ID" value="KAJ8275795.1"/>
    <property type="molecule type" value="Genomic_DNA"/>
</dbReference>
<dbReference type="GO" id="GO:0000122">
    <property type="term" value="P:negative regulation of transcription by RNA polymerase II"/>
    <property type="evidence" value="ECO:0007669"/>
    <property type="project" value="TreeGrafter"/>
</dbReference>
<feature type="compositionally biased region" description="Basic and acidic residues" evidence="2">
    <location>
        <begin position="329"/>
        <end position="342"/>
    </location>
</feature>
<dbReference type="GO" id="GO:0003714">
    <property type="term" value="F:transcription corepressor activity"/>
    <property type="evidence" value="ECO:0007669"/>
    <property type="project" value="TreeGrafter"/>
</dbReference>
<comment type="similarity">
    <text evidence="1">Belongs to the N-CoR nuclear receptor corepressors family.</text>
</comment>
<gene>
    <name evidence="3" type="ORF">COCON_G00075470</name>
</gene>
<dbReference type="InterPro" id="IPR051571">
    <property type="entry name" value="N-CoR_corepressor"/>
</dbReference>
<dbReference type="GO" id="GO:0000785">
    <property type="term" value="C:chromatin"/>
    <property type="evidence" value="ECO:0007669"/>
    <property type="project" value="TreeGrafter"/>
</dbReference>
<feature type="region of interest" description="Disordered" evidence="2">
    <location>
        <begin position="270"/>
        <end position="383"/>
    </location>
</feature>
<feature type="region of interest" description="Disordered" evidence="2">
    <location>
        <begin position="432"/>
        <end position="454"/>
    </location>
</feature>
<feature type="compositionally biased region" description="Polar residues" evidence="2">
    <location>
        <begin position="224"/>
        <end position="237"/>
    </location>
</feature>
<dbReference type="InterPro" id="IPR012674">
    <property type="entry name" value="Calycin"/>
</dbReference>
<keyword evidence="4" id="KW-1185">Reference proteome</keyword>
<dbReference type="SUPFAM" id="SSF50814">
    <property type="entry name" value="Lipocalins"/>
    <property type="match status" value="1"/>
</dbReference>
<feature type="compositionally biased region" description="Basic and acidic residues" evidence="2">
    <location>
        <begin position="39"/>
        <end position="83"/>
    </location>
</feature>
<protein>
    <submittedName>
        <fullName evidence="3">Uncharacterized protein</fullName>
    </submittedName>
</protein>
<feature type="compositionally biased region" description="Basic and acidic residues" evidence="2">
    <location>
        <begin position="432"/>
        <end position="447"/>
    </location>
</feature>
<dbReference type="OrthoDB" id="8929479at2759"/>
<evidence type="ECO:0000256" key="1">
    <source>
        <dbReference type="ARBA" id="ARBA00010097"/>
    </source>
</evidence>
<reference evidence="3" key="1">
    <citation type="journal article" date="2023" name="Science">
        <title>Genome structures resolve the early diversification of teleost fishes.</title>
        <authorList>
            <person name="Parey E."/>
            <person name="Louis A."/>
            <person name="Montfort J."/>
            <person name="Bouchez O."/>
            <person name="Roques C."/>
            <person name="Iampietro C."/>
            <person name="Lluch J."/>
            <person name="Castinel A."/>
            <person name="Donnadieu C."/>
            <person name="Desvignes T."/>
            <person name="Floi Bucao C."/>
            <person name="Jouanno E."/>
            <person name="Wen M."/>
            <person name="Mejri S."/>
            <person name="Dirks R."/>
            <person name="Jansen H."/>
            <person name="Henkel C."/>
            <person name="Chen W.J."/>
            <person name="Zahm M."/>
            <person name="Cabau C."/>
            <person name="Klopp C."/>
            <person name="Thompson A.W."/>
            <person name="Robinson-Rechavi M."/>
            <person name="Braasch I."/>
            <person name="Lecointre G."/>
            <person name="Bobe J."/>
            <person name="Postlethwait J.H."/>
            <person name="Berthelot C."/>
            <person name="Roest Crollius H."/>
            <person name="Guiguen Y."/>
        </authorList>
    </citation>
    <scope>NUCLEOTIDE SEQUENCE</scope>
    <source>
        <strain evidence="3">Concon-B</strain>
    </source>
</reference>
<accession>A0A9Q1I257</accession>
<dbReference type="PANTHER" id="PTHR13992">
    <property type="entry name" value="NUCLEAR RECEPTOR CO-REPRESSOR RELATED NCOR"/>
    <property type="match status" value="1"/>
</dbReference>
<dbReference type="PANTHER" id="PTHR13992:SF5">
    <property type="entry name" value="NUCLEAR RECEPTOR COREPRESSOR 1"/>
    <property type="match status" value="1"/>
</dbReference>